<sequence length="109" mass="11132">MAYDWYSGVAHSLSAIALPATADIIGPPCIPGKTALSIAAACSALVKIIPPRGPRNTLCVVNETTSAYGTGEGIALPATSPMKCAASTHMMAPTSSQISRTFLKSIKLG</sequence>
<protein>
    <submittedName>
        <fullName evidence="1">Unannotated protein</fullName>
    </submittedName>
</protein>
<reference evidence="1" key="1">
    <citation type="submission" date="2020-05" db="EMBL/GenBank/DDBJ databases">
        <authorList>
            <person name="Chiriac C."/>
            <person name="Salcher M."/>
            <person name="Ghai R."/>
            <person name="Kavagutti S V."/>
        </authorList>
    </citation>
    <scope>NUCLEOTIDE SEQUENCE</scope>
</reference>
<name>A0A6J6LKU4_9ZZZZ</name>
<accession>A0A6J6LKU4</accession>
<dbReference type="AlphaFoldDB" id="A0A6J6LKU4"/>
<dbReference type="EMBL" id="CAEZWO010000066">
    <property type="protein sequence ID" value="CAB4661309.1"/>
    <property type="molecule type" value="Genomic_DNA"/>
</dbReference>
<proteinExistence type="predicted"/>
<gene>
    <name evidence="1" type="ORF">UFOPK2254_00769</name>
</gene>
<evidence type="ECO:0000313" key="1">
    <source>
        <dbReference type="EMBL" id="CAB4661309.1"/>
    </source>
</evidence>
<organism evidence="1">
    <name type="scientific">freshwater metagenome</name>
    <dbReference type="NCBI Taxonomy" id="449393"/>
    <lineage>
        <taxon>unclassified sequences</taxon>
        <taxon>metagenomes</taxon>
        <taxon>ecological metagenomes</taxon>
    </lineage>
</organism>